<evidence type="ECO:0000313" key="3">
    <source>
        <dbReference type="Proteomes" id="UP000472879"/>
    </source>
</evidence>
<dbReference type="Pfam" id="PF14338">
    <property type="entry name" value="Mrr_N"/>
    <property type="match status" value="1"/>
</dbReference>
<dbReference type="AlphaFoldDB" id="A0A6L5P5C7"/>
<accession>A0A6L5P5C7</accession>
<sequence>MSEFAKMTTYKKEEFLEKEILKYLQKIQQPATRTQIAEYLVKNTDSIPNDSLKYVTSKKTDREYVPFMNRLSFAITSLRKAQLIDHSKRGTTVLTKLGQDINPDNEKYIHKLVMKGWAKL</sequence>
<proteinExistence type="predicted"/>
<feature type="domain" description="Restriction system protein Mrr-like N-terminal" evidence="1">
    <location>
        <begin position="18"/>
        <end position="101"/>
    </location>
</feature>
<organism evidence="2 3">
    <name type="scientific">Limosilactobacillus reuteri</name>
    <name type="common">Lactobacillus reuteri</name>
    <dbReference type="NCBI Taxonomy" id="1598"/>
    <lineage>
        <taxon>Bacteria</taxon>
        <taxon>Bacillati</taxon>
        <taxon>Bacillota</taxon>
        <taxon>Bacilli</taxon>
        <taxon>Lactobacillales</taxon>
        <taxon>Lactobacillaceae</taxon>
        <taxon>Limosilactobacillus</taxon>
    </lineage>
</organism>
<dbReference type="RefSeq" id="WP_153705169.1">
    <property type="nucleotide sequence ID" value="NZ_WJNA01000025.1"/>
</dbReference>
<dbReference type="InterPro" id="IPR025745">
    <property type="entry name" value="Mrr-like_N_dom"/>
</dbReference>
<reference evidence="2 3" key="1">
    <citation type="submission" date="2019-11" db="EMBL/GenBank/DDBJ databases">
        <title>Draft genome sequence of 12 host-associated Lactobacillus reuteri rodent strains.</title>
        <authorList>
            <person name="Zhang S."/>
            <person name="Ozcam M."/>
            <person name="Van Pijkeren J.P."/>
        </authorList>
    </citation>
    <scope>NUCLEOTIDE SEQUENCE [LARGE SCALE GENOMIC DNA]</scope>
    <source>
        <strain evidence="2 3">Lr4020</strain>
    </source>
</reference>
<protein>
    <recommendedName>
        <fullName evidence="1">Restriction system protein Mrr-like N-terminal domain-containing protein</fullName>
    </recommendedName>
</protein>
<comment type="caution">
    <text evidence="2">The sequence shown here is derived from an EMBL/GenBank/DDBJ whole genome shotgun (WGS) entry which is preliminary data.</text>
</comment>
<gene>
    <name evidence="2" type="ORF">GIX81_09570</name>
</gene>
<evidence type="ECO:0000313" key="2">
    <source>
        <dbReference type="EMBL" id="MRH09675.1"/>
    </source>
</evidence>
<dbReference type="EMBL" id="WJNA01000025">
    <property type="protein sequence ID" value="MRH09675.1"/>
    <property type="molecule type" value="Genomic_DNA"/>
</dbReference>
<evidence type="ECO:0000259" key="1">
    <source>
        <dbReference type="Pfam" id="PF14338"/>
    </source>
</evidence>
<dbReference type="Proteomes" id="UP000472879">
    <property type="component" value="Unassembled WGS sequence"/>
</dbReference>
<name>A0A6L5P5C7_LIMRT</name>